<dbReference type="VEuPathDB" id="VectorBase:ISCW019369"/>
<accession>B7PX28</accession>
<reference evidence="1 3" key="1">
    <citation type="submission" date="2008-03" db="EMBL/GenBank/DDBJ databases">
        <title>Annotation of Ixodes scapularis.</title>
        <authorList>
            <consortium name="Ixodes scapularis Genome Project Consortium"/>
            <person name="Caler E."/>
            <person name="Hannick L.I."/>
            <person name="Bidwell S."/>
            <person name="Joardar V."/>
            <person name="Thiagarajan M."/>
            <person name="Amedeo P."/>
            <person name="Galinsky K.J."/>
            <person name="Schobel S."/>
            <person name="Inman J."/>
            <person name="Hostetler J."/>
            <person name="Miller J."/>
            <person name="Hammond M."/>
            <person name="Megy K."/>
            <person name="Lawson D."/>
            <person name="Kodira C."/>
            <person name="Sutton G."/>
            <person name="Meyer J."/>
            <person name="Hill C.A."/>
            <person name="Birren B."/>
            <person name="Nene V."/>
            <person name="Collins F."/>
            <person name="Alarcon-Chaidez F."/>
            <person name="Wikel S."/>
            <person name="Strausberg R."/>
        </authorList>
    </citation>
    <scope>NUCLEOTIDE SEQUENCE [LARGE SCALE GENOMIC DNA]</scope>
    <source>
        <strain evidence="3">Wikel</strain>
        <strain evidence="1">Wikel colony</strain>
    </source>
</reference>
<dbReference type="HOGENOM" id="CLU_1070720_0_0_1"/>
<dbReference type="PaxDb" id="6945-B7PX28"/>
<evidence type="ECO:0000313" key="3">
    <source>
        <dbReference type="Proteomes" id="UP000001555"/>
    </source>
</evidence>
<dbReference type="InParanoid" id="B7PX28"/>
<dbReference type="VEuPathDB" id="VectorBase:ISCP_008456"/>
<gene>
    <name evidence="1" type="ORF">IscW_ISCW019369</name>
</gene>
<dbReference type="Proteomes" id="UP000001555">
    <property type="component" value="Unassembled WGS sequence"/>
</dbReference>
<sequence length="260" mass="29529">MLESACVFYRLFSSHRCLQSKTLEVVQISTLCLEDYDDESHLQLLCEGLVRNSSIQSLQLVFIESKPNILKHLAVVVEKNRHLSCLDLDIEVLVDRDDDELLFIVAEWMQACTLFSNAIKTNRYLLKANLRVFASYSIIEFASDYRLTVQRNLCALNRAARFVLAPAANKRAAEVFQDYERSPGLFRALKETEKTSDLDVVRMVRSASTFIACHFFVVAGVVKERMHCEADGKTGLQLGDLDEVCMLKIVSYLKVCDIVS</sequence>
<dbReference type="EMBL" id="ABJB010289122">
    <property type="status" value="NOT_ANNOTATED_CDS"/>
    <property type="molecule type" value="Genomic_DNA"/>
</dbReference>
<reference evidence="2" key="2">
    <citation type="submission" date="2020-05" db="UniProtKB">
        <authorList>
            <consortium name="EnsemblMetazoa"/>
        </authorList>
    </citation>
    <scope>IDENTIFICATION</scope>
    <source>
        <strain evidence="2">wikel</strain>
    </source>
</reference>
<dbReference type="OrthoDB" id="291766at2759"/>
<dbReference type="SUPFAM" id="SSF52047">
    <property type="entry name" value="RNI-like"/>
    <property type="match status" value="1"/>
</dbReference>
<organism>
    <name type="scientific">Ixodes scapularis</name>
    <name type="common">Black-legged tick</name>
    <name type="synonym">Deer tick</name>
    <dbReference type="NCBI Taxonomy" id="6945"/>
    <lineage>
        <taxon>Eukaryota</taxon>
        <taxon>Metazoa</taxon>
        <taxon>Ecdysozoa</taxon>
        <taxon>Arthropoda</taxon>
        <taxon>Chelicerata</taxon>
        <taxon>Arachnida</taxon>
        <taxon>Acari</taxon>
        <taxon>Parasitiformes</taxon>
        <taxon>Ixodida</taxon>
        <taxon>Ixodoidea</taxon>
        <taxon>Ixodidae</taxon>
        <taxon>Ixodinae</taxon>
        <taxon>Ixodes</taxon>
    </lineage>
</organism>
<dbReference type="AlphaFoldDB" id="B7PX28"/>
<evidence type="ECO:0000313" key="2">
    <source>
        <dbReference type="EnsemblMetazoa" id="ISCW019369-PA"/>
    </source>
</evidence>
<keyword evidence="3" id="KW-1185">Reference proteome</keyword>
<dbReference type="VEuPathDB" id="VectorBase:ISCI012841"/>
<evidence type="ECO:0000313" key="1">
    <source>
        <dbReference type="EMBL" id="EEC11150.1"/>
    </source>
</evidence>
<name>B7PX28_IXOSC</name>
<dbReference type="EnsemblMetazoa" id="ISCW019369-RA">
    <property type="protein sequence ID" value="ISCW019369-PA"/>
    <property type="gene ID" value="ISCW019369"/>
</dbReference>
<proteinExistence type="predicted"/>
<dbReference type="EMBL" id="DS811420">
    <property type="protein sequence ID" value="EEC11150.1"/>
    <property type="molecule type" value="Genomic_DNA"/>
</dbReference>
<protein>
    <submittedName>
        <fullName evidence="1 2">Uncharacterized protein</fullName>
    </submittedName>
</protein>